<dbReference type="PANTHER" id="PTHR30273">
    <property type="entry name" value="PERIPLASMIC SIGNAL SENSOR AND SIGMA FACTOR ACTIVATOR FECR-RELATED"/>
    <property type="match status" value="1"/>
</dbReference>
<protein>
    <submittedName>
        <fullName evidence="3">FecR family protein</fullName>
    </submittedName>
</protein>
<proteinExistence type="predicted"/>
<comment type="caution">
    <text evidence="3">The sequence shown here is derived from an EMBL/GenBank/DDBJ whole genome shotgun (WGS) entry which is preliminary data.</text>
</comment>
<accession>A0ABR9DGK3</accession>
<organism evidence="3 4">
    <name type="scientific">Methylomonas fluvii</name>
    <dbReference type="NCBI Taxonomy" id="1854564"/>
    <lineage>
        <taxon>Bacteria</taxon>
        <taxon>Pseudomonadati</taxon>
        <taxon>Pseudomonadota</taxon>
        <taxon>Gammaproteobacteria</taxon>
        <taxon>Methylococcales</taxon>
        <taxon>Methylococcaceae</taxon>
        <taxon>Methylomonas</taxon>
    </lineage>
</organism>
<feature type="domain" description="FecR N-terminal" evidence="2">
    <location>
        <begin position="15"/>
        <end position="53"/>
    </location>
</feature>
<reference evidence="3 4" key="1">
    <citation type="submission" date="2020-09" db="EMBL/GenBank/DDBJ databases">
        <title>Methylomonas albis sp. nov. and Methylomonas fluvii sp. nov.: Two cold-adapted methanotrophs from the River Elbe and an amended description of Methylovulum psychrotolerans strain Eb1.</title>
        <authorList>
            <person name="Bussmann I.K."/>
            <person name="Klings K.-W."/>
            <person name="Warnstedt J."/>
            <person name="Hoppert M."/>
            <person name="Saborowski A."/>
            <person name="Horn F."/>
            <person name="Liebner S."/>
        </authorList>
    </citation>
    <scope>NUCLEOTIDE SEQUENCE [LARGE SCALE GENOMIC DNA]</scope>
    <source>
        <strain evidence="3 4">EbB</strain>
    </source>
</reference>
<evidence type="ECO:0000313" key="4">
    <source>
        <dbReference type="Proteomes" id="UP000641152"/>
    </source>
</evidence>
<dbReference type="PIRSF" id="PIRSF018266">
    <property type="entry name" value="FecR"/>
    <property type="match status" value="1"/>
</dbReference>
<dbReference type="Proteomes" id="UP000641152">
    <property type="component" value="Unassembled WGS sequence"/>
</dbReference>
<gene>
    <name evidence="3" type="ORF">EBB_17040</name>
</gene>
<dbReference type="Gene3D" id="2.60.120.1440">
    <property type="match status" value="1"/>
</dbReference>
<feature type="domain" description="FecR protein" evidence="1">
    <location>
        <begin position="133"/>
        <end position="225"/>
    </location>
</feature>
<name>A0ABR9DGK3_9GAMM</name>
<dbReference type="RefSeq" id="WP_192395063.1">
    <property type="nucleotide sequence ID" value="NZ_CAJHIU010000002.1"/>
</dbReference>
<dbReference type="PANTHER" id="PTHR30273:SF2">
    <property type="entry name" value="PROTEIN FECR"/>
    <property type="match status" value="1"/>
</dbReference>
<dbReference type="Pfam" id="PF16220">
    <property type="entry name" value="DUF4880"/>
    <property type="match status" value="1"/>
</dbReference>
<keyword evidence="4" id="KW-1185">Reference proteome</keyword>
<dbReference type="InterPro" id="IPR006860">
    <property type="entry name" value="FecR"/>
</dbReference>
<sequence length="336" mass="37683">MSDKLQSASSDSLSDQALAWFARLHADDVSDEARRQFEIWYHADPRHAAAYDQSLKLWALLKQPAERVQQRLQADAAQFKTETFATGRALGEGRLQPSARGRNLLRFASVCLGLLLLVVGWRIPEHWQNWHSDYHTAAGQQLSVELADGSRLTLNTDTALAVRYSDNLREIELLRGEAYFEVAPNKQRPFVVDGGHATARAVGTAYSVRKQADELRVLVSEGIVEVGADSAKALVHAAEQTEYRQGRLQAVARLDNDDALAWRRRQTVFHRQPLTQVLEEVNRYRRGRIVAVNPQLAERVVNGVFNNADPDAVLAALTTTLQARALRMPGDWVLLY</sequence>
<dbReference type="InterPro" id="IPR032623">
    <property type="entry name" value="FecR_N"/>
</dbReference>
<dbReference type="Pfam" id="PF04773">
    <property type="entry name" value="FecR"/>
    <property type="match status" value="1"/>
</dbReference>
<dbReference type="InterPro" id="IPR012373">
    <property type="entry name" value="Ferrdict_sens_TM"/>
</dbReference>
<dbReference type="EMBL" id="JACXST010000002">
    <property type="protein sequence ID" value="MBD9362192.1"/>
    <property type="molecule type" value="Genomic_DNA"/>
</dbReference>
<evidence type="ECO:0000259" key="1">
    <source>
        <dbReference type="Pfam" id="PF04773"/>
    </source>
</evidence>
<evidence type="ECO:0000313" key="3">
    <source>
        <dbReference type="EMBL" id="MBD9362192.1"/>
    </source>
</evidence>
<evidence type="ECO:0000259" key="2">
    <source>
        <dbReference type="Pfam" id="PF16220"/>
    </source>
</evidence>
<dbReference type="Gene3D" id="3.55.50.30">
    <property type="match status" value="1"/>
</dbReference>